<reference evidence="3" key="1">
    <citation type="submission" date="2022-05" db="EMBL/GenBank/DDBJ databases">
        <authorList>
            <person name="Colautti A."/>
            <person name="Iacumin L."/>
        </authorList>
    </citation>
    <scope>NUCLEOTIDE SEQUENCE</scope>
    <source>
        <strain evidence="3">DSM 30747</strain>
    </source>
</reference>
<accession>A0A9X3L664</accession>
<dbReference type="Pfam" id="PF01740">
    <property type="entry name" value="STAS"/>
    <property type="match status" value="1"/>
</dbReference>
<feature type="domain" description="STAS" evidence="2">
    <location>
        <begin position="166"/>
        <end position="277"/>
    </location>
</feature>
<dbReference type="AlphaFoldDB" id="A0A9X3L664"/>
<name>A0A9X3L664_9BACI</name>
<dbReference type="Proteomes" id="UP001152172">
    <property type="component" value="Unassembled WGS sequence"/>
</dbReference>
<dbReference type="CDD" id="cd07041">
    <property type="entry name" value="STAS_RsbR_RsbS_like"/>
    <property type="match status" value="1"/>
</dbReference>
<dbReference type="RefSeq" id="WP_269920610.1">
    <property type="nucleotide sequence ID" value="NZ_JAMKBI010000001.1"/>
</dbReference>
<dbReference type="PROSITE" id="PS50801">
    <property type="entry name" value="STAS"/>
    <property type="match status" value="1"/>
</dbReference>
<evidence type="ECO:0000256" key="1">
    <source>
        <dbReference type="ARBA" id="ARBA00022553"/>
    </source>
</evidence>
<dbReference type="PANTHER" id="PTHR33745">
    <property type="entry name" value="RSBT ANTAGONIST PROTEIN RSBS-RELATED"/>
    <property type="match status" value="1"/>
</dbReference>
<gene>
    <name evidence="3" type="ORF">M9R61_01075</name>
</gene>
<keyword evidence="1" id="KW-0597">Phosphoprotein</keyword>
<dbReference type="EMBL" id="JAMKBI010000001">
    <property type="protein sequence ID" value="MCZ8531934.1"/>
    <property type="molecule type" value="Genomic_DNA"/>
</dbReference>
<organism evidence="3 4">
    <name type="scientific">Psychrobacillus psychrodurans</name>
    <dbReference type="NCBI Taxonomy" id="126157"/>
    <lineage>
        <taxon>Bacteria</taxon>
        <taxon>Bacillati</taxon>
        <taxon>Bacillota</taxon>
        <taxon>Bacilli</taxon>
        <taxon>Bacillales</taxon>
        <taxon>Bacillaceae</taxon>
        <taxon>Psychrobacillus</taxon>
    </lineage>
</organism>
<comment type="caution">
    <text evidence="3">The sequence shown here is derived from an EMBL/GenBank/DDBJ whole genome shotgun (WGS) entry which is preliminary data.</text>
</comment>
<dbReference type="SUPFAM" id="SSF52091">
    <property type="entry name" value="SpoIIaa-like"/>
    <property type="match status" value="1"/>
</dbReference>
<dbReference type="InterPro" id="IPR036513">
    <property type="entry name" value="STAS_dom_sf"/>
</dbReference>
<proteinExistence type="predicted"/>
<dbReference type="InterPro" id="IPR051932">
    <property type="entry name" value="Bact_StressResp_Reg"/>
</dbReference>
<dbReference type="Gene3D" id="3.30.750.24">
    <property type="entry name" value="STAS domain"/>
    <property type="match status" value="1"/>
</dbReference>
<evidence type="ECO:0000259" key="2">
    <source>
        <dbReference type="PROSITE" id="PS50801"/>
    </source>
</evidence>
<evidence type="ECO:0000313" key="3">
    <source>
        <dbReference type="EMBL" id="MCZ8531934.1"/>
    </source>
</evidence>
<protein>
    <submittedName>
        <fullName evidence="3">STAS domain-containing protein</fullName>
    </submittedName>
</protein>
<dbReference type="InterPro" id="IPR002645">
    <property type="entry name" value="STAS_dom"/>
</dbReference>
<keyword evidence="4" id="KW-1185">Reference proteome</keyword>
<sequence>MASIDQELYDYILENSGNITSKWFTAKSDFDGSFYSNNPNPEIDQVLLEQHALTIRTVAYAFLEEENGFQEQLLLWAETVAKSRIEHNTPIHDVIQALNKTRETIWLYVEHFANDHLDEVNNTRILKWSRLFNTAFDQLIHSFSSRYYELSNNRLNAQQDLINELSIPIIPILDGVGVLPVIGEIDTTRARSLLEDVPYKCVEVGINKLFIDISSVTFMDTMVANEMFHLIDVLQLLGIKTSLSGIRPEVAQASIQLGVDFGNISTFSSLKQALLRTGVYVQR</sequence>
<evidence type="ECO:0000313" key="4">
    <source>
        <dbReference type="Proteomes" id="UP001152172"/>
    </source>
</evidence>
<dbReference type="PANTHER" id="PTHR33745:SF3">
    <property type="entry name" value="RSBT CO-ANTAGONIST PROTEIN RSBRC"/>
    <property type="match status" value="1"/>
</dbReference>
<dbReference type="Gene3D" id="1.10.490.70">
    <property type="entry name" value="Histidine kinase N-terminal domain"/>
    <property type="match status" value="1"/>
</dbReference>